<dbReference type="GO" id="GO:0000160">
    <property type="term" value="P:phosphorelay signal transduction system"/>
    <property type="evidence" value="ECO:0007669"/>
    <property type="project" value="UniProtKB-KW"/>
</dbReference>
<dbReference type="Proteomes" id="UP000295416">
    <property type="component" value="Unassembled WGS sequence"/>
</dbReference>
<keyword evidence="9" id="KW-0472">Membrane</keyword>
<keyword evidence="3" id="KW-0597">Phosphoprotein</keyword>
<evidence type="ECO:0000256" key="5">
    <source>
        <dbReference type="ARBA" id="ARBA00022741"/>
    </source>
</evidence>
<comment type="catalytic activity">
    <reaction evidence="1">
        <text>ATP + protein L-histidine = ADP + protein N-phospho-L-histidine.</text>
        <dbReference type="EC" id="2.7.13.3"/>
    </reaction>
</comment>
<gene>
    <name evidence="11" type="ORF">EV207_11562</name>
</gene>
<evidence type="ECO:0000313" key="11">
    <source>
        <dbReference type="EMBL" id="TCP28826.1"/>
    </source>
</evidence>
<dbReference type="InterPro" id="IPR003594">
    <property type="entry name" value="HATPase_dom"/>
</dbReference>
<dbReference type="SMART" id="SM00387">
    <property type="entry name" value="HATPase_c"/>
    <property type="match status" value="1"/>
</dbReference>
<dbReference type="GO" id="GO:0004673">
    <property type="term" value="F:protein histidine kinase activity"/>
    <property type="evidence" value="ECO:0007669"/>
    <property type="project" value="UniProtKB-EC"/>
</dbReference>
<keyword evidence="8" id="KW-0902">Two-component regulatory system</keyword>
<protein>
    <recommendedName>
        <fullName evidence="2">histidine kinase</fullName>
        <ecNumber evidence="2">2.7.13.3</ecNumber>
    </recommendedName>
</protein>
<dbReference type="PANTHER" id="PTHR44936">
    <property type="entry name" value="SENSOR PROTEIN CREC"/>
    <property type="match status" value="1"/>
</dbReference>
<evidence type="ECO:0000259" key="10">
    <source>
        <dbReference type="PROSITE" id="PS50109"/>
    </source>
</evidence>
<keyword evidence="9" id="KW-1133">Transmembrane helix</keyword>
<dbReference type="PROSITE" id="PS50109">
    <property type="entry name" value="HIS_KIN"/>
    <property type="match status" value="1"/>
</dbReference>
<accession>A0A4V2SMW2</accession>
<keyword evidence="12" id="KW-1185">Reference proteome</keyword>
<organism evidence="11 12">
    <name type="scientific">Scopulibacillus darangshiensis</name>
    <dbReference type="NCBI Taxonomy" id="442528"/>
    <lineage>
        <taxon>Bacteria</taxon>
        <taxon>Bacillati</taxon>
        <taxon>Bacillota</taxon>
        <taxon>Bacilli</taxon>
        <taxon>Bacillales</taxon>
        <taxon>Sporolactobacillaceae</taxon>
        <taxon>Scopulibacillus</taxon>
    </lineage>
</organism>
<keyword evidence="6 11" id="KW-0418">Kinase</keyword>
<evidence type="ECO:0000256" key="7">
    <source>
        <dbReference type="ARBA" id="ARBA00022840"/>
    </source>
</evidence>
<dbReference type="InterPro" id="IPR005467">
    <property type="entry name" value="His_kinase_dom"/>
</dbReference>
<keyword evidence="9" id="KW-0812">Transmembrane</keyword>
<dbReference type="EMBL" id="SLXK01000015">
    <property type="protein sequence ID" value="TCP28826.1"/>
    <property type="molecule type" value="Genomic_DNA"/>
</dbReference>
<dbReference type="PANTHER" id="PTHR44936:SF9">
    <property type="entry name" value="SENSOR PROTEIN CREC"/>
    <property type="match status" value="1"/>
</dbReference>
<feature type="transmembrane region" description="Helical" evidence="9">
    <location>
        <begin position="150"/>
        <end position="171"/>
    </location>
</feature>
<evidence type="ECO:0000256" key="6">
    <source>
        <dbReference type="ARBA" id="ARBA00022777"/>
    </source>
</evidence>
<keyword evidence="7" id="KW-0067">ATP-binding</keyword>
<feature type="domain" description="Histidine kinase" evidence="10">
    <location>
        <begin position="206"/>
        <end position="425"/>
    </location>
</feature>
<dbReference type="Pfam" id="PF02518">
    <property type="entry name" value="HATPase_c"/>
    <property type="match status" value="1"/>
</dbReference>
<evidence type="ECO:0000256" key="8">
    <source>
        <dbReference type="ARBA" id="ARBA00023012"/>
    </source>
</evidence>
<dbReference type="InterPro" id="IPR050980">
    <property type="entry name" value="2C_sensor_his_kinase"/>
</dbReference>
<name>A0A4V2SMW2_9BACL</name>
<keyword evidence="4" id="KW-0808">Transferase</keyword>
<feature type="transmembrane region" description="Helical" evidence="9">
    <location>
        <begin position="36"/>
        <end position="52"/>
    </location>
</feature>
<evidence type="ECO:0000256" key="4">
    <source>
        <dbReference type="ARBA" id="ARBA00022679"/>
    </source>
</evidence>
<dbReference type="InterPro" id="IPR004358">
    <property type="entry name" value="Sig_transdc_His_kin-like_C"/>
</dbReference>
<sequence length="430" mass="48994">MKQRLILNKDIKLIILMMVIVPLAGELKFYPFNDTYRVSFAPPAFFFFLLFLRKVPAFLPGFLIGLSIVGFRVILDVLTIGHLAWSGAFGTYYPVFLYYFTYSCVFYLLKINRFHDRSFLIGFFGVIAEVISDLVELVTEYGISHNPPTLMVFNKVFIIAIFRSFFVLGFFNMMKLYESRLKGSQVRNQNQHLMMLVSNLYEESIHLKKTLRNAENITKKSYDLYKDLKQADVSIEESRSKALAIAGEVHEIKKDNQRIFAGLSNLISKENLQDYLPVDDLIRVVVRSNRKYARLHGKDIDFVSDINGEHPDYHVYTILSILNNLVANAVEAIKETGTITISINKLGDSVECRIGDNGPGISPKHQQLIFKPGFTLKYDQEGNSSTGIGLSYVKEIVEQLEGEIGLEEGPEGMETVFLIRLPVRHLTKEG</sequence>
<feature type="transmembrane region" description="Helical" evidence="9">
    <location>
        <begin position="91"/>
        <end position="109"/>
    </location>
</feature>
<keyword evidence="5" id="KW-0547">Nucleotide-binding</keyword>
<reference evidence="11 12" key="1">
    <citation type="submission" date="2019-03" db="EMBL/GenBank/DDBJ databases">
        <title>Genomic Encyclopedia of Type Strains, Phase IV (KMG-IV): sequencing the most valuable type-strain genomes for metagenomic binning, comparative biology and taxonomic classification.</title>
        <authorList>
            <person name="Goeker M."/>
        </authorList>
    </citation>
    <scope>NUCLEOTIDE SEQUENCE [LARGE SCALE GENOMIC DNA]</scope>
    <source>
        <strain evidence="11 12">DSM 19377</strain>
    </source>
</reference>
<comment type="caution">
    <text evidence="11">The sequence shown here is derived from an EMBL/GenBank/DDBJ whole genome shotgun (WGS) entry which is preliminary data.</text>
</comment>
<feature type="transmembrane region" description="Helical" evidence="9">
    <location>
        <begin position="118"/>
        <end position="138"/>
    </location>
</feature>
<dbReference type="Gene3D" id="3.30.565.10">
    <property type="entry name" value="Histidine kinase-like ATPase, C-terminal domain"/>
    <property type="match status" value="1"/>
</dbReference>
<evidence type="ECO:0000313" key="12">
    <source>
        <dbReference type="Proteomes" id="UP000295416"/>
    </source>
</evidence>
<dbReference type="AlphaFoldDB" id="A0A4V2SMW2"/>
<dbReference type="GO" id="GO:0005524">
    <property type="term" value="F:ATP binding"/>
    <property type="evidence" value="ECO:0007669"/>
    <property type="project" value="UniProtKB-KW"/>
</dbReference>
<feature type="transmembrane region" description="Helical" evidence="9">
    <location>
        <begin position="59"/>
        <end position="85"/>
    </location>
</feature>
<dbReference type="InterPro" id="IPR036890">
    <property type="entry name" value="HATPase_C_sf"/>
</dbReference>
<dbReference type="SUPFAM" id="SSF55874">
    <property type="entry name" value="ATPase domain of HSP90 chaperone/DNA topoisomerase II/histidine kinase"/>
    <property type="match status" value="1"/>
</dbReference>
<evidence type="ECO:0000256" key="2">
    <source>
        <dbReference type="ARBA" id="ARBA00012438"/>
    </source>
</evidence>
<proteinExistence type="predicted"/>
<evidence type="ECO:0000256" key="1">
    <source>
        <dbReference type="ARBA" id="ARBA00000085"/>
    </source>
</evidence>
<evidence type="ECO:0000256" key="3">
    <source>
        <dbReference type="ARBA" id="ARBA00022553"/>
    </source>
</evidence>
<dbReference type="EC" id="2.7.13.3" evidence="2"/>
<feature type="transmembrane region" description="Helical" evidence="9">
    <location>
        <begin position="12"/>
        <end position="30"/>
    </location>
</feature>
<evidence type="ECO:0000256" key="9">
    <source>
        <dbReference type="SAM" id="Phobius"/>
    </source>
</evidence>
<dbReference type="PRINTS" id="PR00344">
    <property type="entry name" value="BCTRLSENSOR"/>
</dbReference>